<dbReference type="VEuPathDB" id="VectorBase:GBRI031447"/>
<evidence type="ECO:0000256" key="5">
    <source>
        <dbReference type="ARBA" id="ARBA00023054"/>
    </source>
</evidence>
<reference evidence="15" key="2">
    <citation type="submission" date="2020-05" db="UniProtKB">
        <authorList>
            <consortium name="EnsemblMetazoa"/>
        </authorList>
    </citation>
    <scope>IDENTIFICATION</scope>
    <source>
        <strain evidence="15">IAEA</strain>
    </source>
</reference>
<feature type="compositionally biased region" description="Basic and acidic residues" evidence="14">
    <location>
        <begin position="216"/>
        <end position="231"/>
    </location>
</feature>
<comment type="subcellular location">
    <subcellularLocation>
        <location evidence="2">Mitochondrion</location>
    </subcellularLocation>
    <subcellularLocation>
        <location evidence="1">Nucleus</location>
    </subcellularLocation>
</comment>
<accession>A0A1A9WTJ7</accession>
<keyword evidence="7" id="KW-0539">Nucleus</keyword>
<evidence type="ECO:0000256" key="11">
    <source>
        <dbReference type="ARBA" id="ARBA00035184"/>
    </source>
</evidence>
<comment type="function">
    <text evidence="13">Acts as a negative regulator of G1 to S cell cycle phase progression by inhibiting cyclin-dependent kinases. Inhibitory effects are additive with GADD45 proteins but also occur in the absence of GADD45 proteins. Acts as a repressor of the orphan nuclear receptor NR4A1 by inhibiting AB domain-mediated transcriptional activity. May be involved in the hormone-mediated regulation of NR4A1 transcriptional activity. May play a role in mitochondrial protein synthesis.</text>
</comment>
<evidence type="ECO:0000256" key="8">
    <source>
        <dbReference type="ARBA" id="ARBA00023274"/>
    </source>
</evidence>
<evidence type="ECO:0000256" key="7">
    <source>
        <dbReference type="ARBA" id="ARBA00023242"/>
    </source>
</evidence>
<dbReference type="EnsemblMetazoa" id="GBRI031447-RA">
    <property type="protein sequence ID" value="GBRI031447-PA"/>
    <property type="gene ID" value="GBRI031447"/>
</dbReference>
<comment type="similarity">
    <text evidence="3">Belongs to the mitochondrion-specific ribosomal protein mL64 family.</text>
</comment>
<dbReference type="GO" id="GO:0005634">
    <property type="term" value="C:nucleus"/>
    <property type="evidence" value="ECO:0007669"/>
    <property type="project" value="UniProtKB-SubCell"/>
</dbReference>
<feature type="region of interest" description="Disordered" evidence="14">
    <location>
        <begin position="216"/>
        <end position="242"/>
    </location>
</feature>
<keyword evidence="4" id="KW-0689">Ribosomal protein</keyword>
<evidence type="ECO:0000256" key="14">
    <source>
        <dbReference type="SAM" id="MobiDB-lite"/>
    </source>
</evidence>
<evidence type="ECO:0000313" key="16">
    <source>
        <dbReference type="Proteomes" id="UP000091820"/>
    </source>
</evidence>
<dbReference type="STRING" id="37001.A0A1A9WTJ7"/>
<proteinExistence type="inferred from homology"/>
<dbReference type="Pfam" id="PF10147">
    <property type="entry name" value="CR6_interact"/>
    <property type="match status" value="1"/>
</dbReference>
<evidence type="ECO:0000313" key="15">
    <source>
        <dbReference type="EnsemblMetazoa" id="GBRI031447-PA"/>
    </source>
</evidence>
<sequence>MSSNLCRLLNRDVKYVLQKRYFLGMSKESKNEEPTEIANFEDDEIETPQINRNKSGLSTAHWNRFHNRRPYEEAQSWIHLTEKYQRKMFGLYGFESKVNPRICFPIKSDIEAKMRYDKIAEPYTLKDMINKAKEEKERQRQQVLKRDEEVAQKMEKLDEWKRELKAKIAKKEADVLAAKQRKERLVEEVRRHFGYKIDPRDERFKEVLAQKEKEEKKKLKEAKRQAHEQKLMSKIVGSTSQK</sequence>
<evidence type="ECO:0000256" key="13">
    <source>
        <dbReference type="ARBA" id="ARBA00060144"/>
    </source>
</evidence>
<evidence type="ECO:0000256" key="6">
    <source>
        <dbReference type="ARBA" id="ARBA00023128"/>
    </source>
</evidence>
<evidence type="ECO:0000256" key="2">
    <source>
        <dbReference type="ARBA" id="ARBA00004173"/>
    </source>
</evidence>
<dbReference type="GO" id="GO:1990904">
    <property type="term" value="C:ribonucleoprotein complex"/>
    <property type="evidence" value="ECO:0007669"/>
    <property type="project" value="UniProtKB-KW"/>
</dbReference>
<dbReference type="PANTHER" id="PTHR31761:SF1">
    <property type="entry name" value="LARGE RIBOSOMAL SUBUNIT PROTEIN ML64"/>
    <property type="match status" value="1"/>
</dbReference>
<keyword evidence="9" id="KW-0131">Cell cycle</keyword>
<dbReference type="Gene3D" id="6.10.280.120">
    <property type="entry name" value="Growth arrest and DNA-damage-inducible proteins-interacting protein 1"/>
    <property type="match status" value="1"/>
</dbReference>
<dbReference type="InterPro" id="IPR018472">
    <property type="entry name" value="Ribosomal_mL64"/>
</dbReference>
<keyword evidence="5" id="KW-0175">Coiled coil</keyword>
<evidence type="ECO:0000256" key="1">
    <source>
        <dbReference type="ARBA" id="ARBA00004123"/>
    </source>
</evidence>
<dbReference type="Proteomes" id="UP000091820">
    <property type="component" value="Unassembled WGS sequence"/>
</dbReference>
<reference evidence="16" key="1">
    <citation type="submission" date="2014-03" db="EMBL/GenBank/DDBJ databases">
        <authorList>
            <person name="Aksoy S."/>
            <person name="Warren W."/>
            <person name="Wilson R.K."/>
        </authorList>
    </citation>
    <scope>NUCLEOTIDE SEQUENCE [LARGE SCALE GENOMIC DNA]</scope>
    <source>
        <strain evidence="16">IAEA</strain>
    </source>
</reference>
<protein>
    <recommendedName>
        <fullName evidence="11">Large ribosomal subunit protein mL64</fullName>
    </recommendedName>
    <alternativeName>
        <fullName evidence="10">39S ribosomal protein L59, mitochondrial</fullName>
    </alternativeName>
    <alternativeName>
        <fullName evidence="12">Growth arrest and DNA damage-inducible proteins-interacting protein 1</fullName>
    </alternativeName>
</protein>
<dbReference type="InterPro" id="IPR043035">
    <property type="entry name" value="Ribosomal_mL64_sf"/>
</dbReference>
<dbReference type="GO" id="GO:0005739">
    <property type="term" value="C:mitochondrion"/>
    <property type="evidence" value="ECO:0007669"/>
    <property type="project" value="UniProtKB-SubCell"/>
</dbReference>
<name>A0A1A9WTJ7_9MUSC</name>
<evidence type="ECO:0000256" key="4">
    <source>
        <dbReference type="ARBA" id="ARBA00022980"/>
    </source>
</evidence>
<organism evidence="15 16">
    <name type="scientific">Glossina brevipalpis</name>
    <dbReference type="NCBI Taxonomy" id="37001"/>
    <lineage>
        <taxon>Eukaryota</taxon>
        <taxon>Metazoa</taxon>
        <taxon>Ecdysozoa</taxon>
        <taxon>Arthropoda</taxon>
        <taxon>Hexapoda</taxon>
        <taxon>Insecta</taxon>
        <taxon>Pterygota</taxon>
        <taxon>Neoptera</taxon>
        <taxon>Endopterygota</taxon>
        <taxon>Diptera</taxon>
        <taxon>Brachycera</taxon>
        <taxon>Muscomorpha</taxon>
        <taxon>Hippoboscoidea</taxon>
        <taxon>Glossinidae</taxon>
        <taxon>Glossina</taxon>
    </lineage>
</organism>
<dbReference type="AlphaFoldDB" id="A0A1A9WTJ7"/>
<evidence type="ECO:0000256" key="10">
    <source>
        <dbReference type="ARBA" id="ARBA00030700"/>
    </source>
</evidence>
<keyword evidence="8" id="KW-0687">Ribonucleoprotein</keyword>
<dbReference type="GO" id="GO:0005840">
    <property type="term" value="C:ribosome"/>
    <property type="evidence" value="ECO:0007669"/>
    <property type="project" value="UniProtKB-KW"/>
</dbReference>
<dbReference type="PANTHER" id="PTHR31761">
    <property type="entry name" value="GROWTH ARREST AND DNA DAMAGE-INDUCIBLE PROTEINS-INTERACTING PROTEIN 1 GADD45GIP1"/>
    <property type="match status" value="1"/>
</dbReference>
<keyword evidence="16" id="KW-1185">Reference proteome</keyword>
<evidence type="ECO:0000256" key="3">
    <source>
        <dbReference type="ARBA" id="ARBA00005421"/>
    </source>
</evidence>
<keyword evidence="6" id="KW-0496">Mitochondrion</keyword>
<evidence type="ECO:0000256" key="12">
    <source>
        <dbReference type="ARBA" id="ARBA00035485"/>
    </source>
</evidence>
<evidence type="ECO:0000256" key="9">
    <source>
        <dbReference type="ARBA" id="ARBA00023306"/>
    </source>
</evidence>